<keyword evidence="9" id="KW-0560">Oxidoreductase</keyword>
<evidence type="ECO:0000256" key="10">
    <source>
        <dbReference type="ARBA" id="ARBA00023004"/>
    </source>
</evidence>
<evidence type="ECO:0000256" key="1">
    <source>
        <dbReference type="ARBA" id="ARBA00001961"/>
    </source>
</evidence>
<evidence type="ECO:0000256" key="2">
    <source>
        <dbReference type="ARBA" id="ARBA00002035"/>
    </source>
</evidence>
<keyword evidence="6" id="KW-0479">Metal-binding</keyword>
<evidence type="ECO:0000256" key="4">
    <source>
        <dbReference type="ARBA" id="ARBA00006511"/>
    </source>
</evidence>
<sequence length="1020" mass="116752">MLGQSVLHLRKVAKLESIGVKNLIQGYLTGAETGDQIDTPMLQTYFQEFYNANGFSNIPDIFTRDETWASKSPICSYSLLRRLYYYRDVVSQTRLNEQFGEVIKEMVDVFSEEGWPHFKILDRAMGVFLRIQNLHQLTTEMLANGFPTSVEGDCSFNSIICYEIGSLTIQRNKFASAIEWLELAKEKAVVDGRTSIPFIEYSLWDAIEKHNKYFTKPSTGDMDSSFFNRKIRHFPQDSKKVRRSQNRENIPFLATMNYWKLCSGETLQTSREKSLLFCWYEFKIHPMFEIGPKKMEFLSRDPDILQVYDILNGKDMEMILSEKISLYNNPRTTVPTLQEIFELGLETSMDGNFTSVRLEEMVSMKVGHVTGLIMDSRSLAPETLIVNSYSPAGNVYPHHDGDKYVSSEPGTLRMATMLIYISEIDEGGETVFPHIGLASNPVKGSGVLYRNFYPNGEADSFVTHGGCPVLRGEKWLAVKCSSCADEFLHGKCGLNQNDRYQFPVNNVYLPVPKIPRAIKIQKPALPPDPPGAITNYSPLEPKKFKEEFQEQHRNVKMYLDNFEESTLAIVESSEESPYGARTETEKVLWNPLAKFRVVLRFREYIQIWMVQKEYFADTRLKRKILSYLSKVYNISNGPNAKDFTEVTGGIIKIQQVYNLPAEEFASGIVLGISTQMTLNARDCFLLGLQAASMEFHRTSIQWLKLALKLLRDHSDTTVEYEDVLDALVHIQILYEEDFRKEESKDSASYKTSEGSQIEPDESQEVKRFSMSHFEEKELHQICRGELYPEHEDTAKLFCWFPQMELVQYYDIIGDQAIERVKGSPSHNFWSEEDVSDEGSSKDQLWHLKRNGSRILDISLRKLVERITGLNVQRTNHKYLSLSSHLSGAYFPPHMNSDAYTDTIATLLIYLTDVLQGGETVFNSVWLKAVPQRGSAVFMYNLKSCGEPDLSAVHGFCPVVFGEKWVLLASIGENFQSEIKSCNKNLRAYFVALRHLDALAIVLQFLRSARSSASEIYKYCR</sequence>
<evidence type="ECO:0000256" key="11">
    <source>
        <dbReference type="SAM" id="MobiDB-lite"/>
    </source>
</evidence>
<keyword evidence="7" id="KW-0847">Vitamin C</keyword>
<dbReference type="Pfam" id="PF08336">
    <property type="entry name" value="P4Ha_N"/>
    <property type="match status" value="1"/>
</dbReference>
<dbReference type="EMBL" id="CAJVCH010223410">
    <property type="protein sequence ID" value="CAG7732016.1"/>
    <property type="molecule type" value="Genomic_DNA"/>
</dbReference>
<comment type="similarity">
    <text evidence="4">Belongs to the P4HA family.</text>
</comment>
<dbReference type="Proteomes" id="UP000708208">
    <property type="component" value="Unassembled WGS sequence"/>
</dbReference>
<accession>A0A8J2KB47</accession>
<comment type="cofactor">
    <cofactor evidence="1">
        <name>L-ascorbate</name>
        <dbReference type="ChEBI" id="CHEBI:38290"/>
    </cofactor>
</comment>
<dbReference type="GO" id="GO:0031418">
    <property type="term" value="F:L-ascorbic acid binding"/>
    <property type="evidence" value="ECO:0007669"/>
    <property type="project" value="UniProtKB-KW"/>
</dbReference>
<protein>
    <recommendedName>
        <fullName evidence="5">procollagen-proline 4-dioxygenase</fullName>
        <ecNumber evidence="5">1.14.11.2</ecNumber>
    </recommendedName>
</protein>
<feature type="domain" description="Fe2OG dioxygenase" evidence="12">
    <location>
        <begin position="380"/>
        <end position="485"/>
    </location>
</feature>
<name>A0A8J2KB47_9HEXA</name>
<feature type="region of interest" description="Disordered" evidence="11">
    <location>
        <begin position="744"/>
        <end position="763"/>
    </location>
</feature>
<evidence type="ECO:0000256" key="7">
    <source>
        <dbReference type="ARBA" id="ARBA00022896"/>
    </source>
</evidence>
<evidence type="ECO:0000256" key="3">
    <source>
        <dbReference type="ARBA" id="ARBA00004319"/>
    </source>
</evidence>
<dbReference type="AlphaFoldDB" id="A0A8J2KB47"/>
<dbReference type="InterPro" id="IPR045054">
    <property type="entry name" value="P4HA-like"/>
</dbReference>
<comment type="caution">
    <text evidence="13">The sequence shown here is derived from an EMBL/GenBank/DDBJ whole genome shotgun (WGS) entry which is preliminary data.</text>
</comment>
<evidence type="ECO:0000256" key="8">
    <source>
        <dbReference type="ARBA" id="ARBA00022964"/>
    </source>
</evidence>
<keyword evidence="14" id="KW-1185">Reference proteome</keyword>
<dbReference type="OrthoDB" id="420380at2759"/>
<comment type="function">
    <text evidence="2">Catalyzes the post-translational formation of 4-hydroxyproline in -Xaa-Pro-Gly- sequences in collagens and other proteins.</text>
</comment>
<dbReference type="PANTHER" id="PTHR10869:SF246">
    <property type="entry name" value="TRANSMEMBRANE PROLYL 4-HYDROXYLASE"/>
    <property type="match status" value="1"/>
</dbReference>
<proteinExistence type="inferred from homology"/>
<keyword evidence="10" id="KW-0408">Iron</keyword>
<dbReference type="PROSITE" id="PS51471">
    <property type="entry name" value="FE2OG_OXY"/>
    <property type="match status" value="1"/>
</dbReference>
<gene>
    <name evidence="13" type="ORF">AFUS01_LOCUS20560</name>
</gene>
<comment type="subcellular location">
    <subcellularLocation>
        <location evidence="3">Endoplasmic reticulum lumen</location>
    </subcellularLocation>
</comment>
<evidence type="ECO:0000259" key="12">
    <source>
        <dbReference type="PROSITE" id="PS51471"/>
    </source>
</evidence>
<evidence type="ECO:0000256" key="5">
    <source>
        <dbReference type="ARBA" id="ARBA00012269"/>
    </source>
</evidence>
<dbReference type="GO" id="GO:0005506">
    <property type="term" value="F:iron ion binding"/>
    <property type="evidence" value="ECO:0007669"/>
    <property type="project" value="InterPro"/>
</dbReference>
<dbReference type="InterPro" id="IPR006620">
    <property type="entry name" value="Pro_4_hyd_alph"/>
</dbReference>
<dbReference type="SMART" id="SM00702">
    <property type="entry name" value="P4Hc"/>
    <property type="match status" value="2"/>
</dbReference>
<dbReference type="EC" id="1.14.11.2" evidence="5"/>
<evidence type="ECO:0000256" key="6">
    <source>
        <dbReference type="ARBA" id="ARBA00022723"/>
    </source>
</evidence>
<evidence type="ECO:0000256" key="9">
    <source>
        <dbReference type="ARBA" id="ARBA00023002"/>
    </source>
</evidence>
<keyword evidence="8" id="KW-0223">Dioxygenase</keyword>
<evidence type="ECO:0000313" key="14">
    <source>
        <dbReference type="Proteomes" id="UP000708208"/>
    </source>
</evidence>
<reference evidence="13" key="1">
    <citation type="submission" date="2021-06" db="EMBL/GenBank/DDBJ databases">
        <authorList>
            <person name="Hodson N. C."/>
            <person name="Mongue J. A."/>
            <person name="Jaron S. K."/>
        </authorList>
    </citation>
    <scope>NUCLEOTIDE SEQUENCE</scope>
</reference>
<dbReference type="GO" id="GO:0005788">
    <property type="term" value="C:endoplasmic reticulum lumen"/>
    <property type="evidence" value="ECO:0007669"/>
    <property type="project" value="UniProtKB-SubCell"/>
</dbReference>
<evidence type="ECO:0000313" key="13">
    <source>
        <dbReference type="EMBL" id="CAG7732016.1"/>
    </source>
</evidence>
<organism evidence="13 14">
    <name type="scientific">Allacma fusca</name>
    <dbReference type="NCBI Taxonomy" id="39272"/>
    <lineage>
        <taxon>Eukaryota</taxon>
        <taxon>Metazoa</taxon>
        <taxon>Ecdysozoa</taxon>
        <taxon>Arthropoda</taxon>
        <taxon>Hexapoda</taxon>
        <taxon>Collembola</taxon>
        <taxon>Symphypleona</taxon>
        <taxon>Sminthuridae</taxon>
        <taxon>Allacma</taxon>
    </lineage>
</organism>
<dbReference type="InterPro" id="IPR005123">
    <property type="entry name" value="Oxoglu/Fe-dep_dioxygenase_dom"/>
</dbReference>
<dbReference type="GO" id="GO:0004656">
    <property type="term" value="F:procollagen-proline 4-dioxygenase activity"/>
    <property type="evidence" value="ECO:0007669"/>
    <property type="project" value="UniProtKB-EC"/>
</dbReference>
<dbReference type="PANTHER" id="PTHR10869">
    <property type="entry name" value="PROLYL 4-HYDROXYLASE ALPHA SUBUNIT"/>
    <property type="match status" value="1"/>
</dbReference>
<dbReference type="InterPro" id="IPR013547">
    <property type="entry name" value="P4H_N"/>
</dbReference>
<feature type="non-terminal residue" evidence="13">
    <location>
        <position position="1"/>
    </location>
</feature>